<keyword evidence="1" id="KW-0479">Metal-binding</keyword>
<name>A0A2W2C461_9ACTN</name>
<sequence length="349" mass="37669">MTDLTEPALARGLHHLRPPRLVVRAAFEDRHEPRVANWLEPWDFASPLDVGILNAGLSATSIVPTGAFAQPDAFRLSLPGFTTYTPDFDVDLQTMVARDLGDIAMPVMDPREGLRRIEETVAAVLTLPEEFFLVLLGGDHAVTAPAARAFARHHPGERFGLIHFDAHNDVRVLDHGPTNGTPIRQLLGAGVGFHGENLVQIGIHGFMNASYYKRWVEGHGGTIVTGRQVRRQGIDDTVAAALEIAGRGADAIYVTVDVDVLESAYTPGTGAPTAEGLHPLDLYEALFVLGQDPRVAAIDVVEHDPVRDVAAITGRNVTSAVLTFLAGLFLRTHGDGGWRGYDPTPVTEP</sequence>
<comment type="caution">
    <text evidence="4">The sequence shown here is derived from an EMBL/GenBank/DDBJ whole genome shotgun (WGS) entry which is preliminary data.</text>
</comment>
<dbReference type="Proteomes" id="UP000248764">
    <property type="component" value="Unassembled WGS sequence"/>
</dbReference>
<evidence type="ECO:0000256" key="2">
    <source>
        <dbReference type="ARBA" id="ARBA00022801"/>
    </source>
</evidence>
<dbReference type="PANTHER" id="PTHR11358:SF26">
    <property type="entry name" value="GUANIDINO ACID HYDROLASE, MITOCHONDRIAL"/>
    <property type="match status" value="1"/>
</dbReference>
<dbReference type="AlphaFoldDB" id="A0A2W2C461"/>
<gene>
    <name evidence="4" type="ORF">C1I92_25495</name>
</gene>
<dbReference type="PRINTS" id="PR00116">
    <property type="entry name" value="ARGINASE"/>
</dbReference>
<dbReference type="PROSITE" id="PS51409">
    <property type="entry name" value="ARGINASE_2"/>
    <property type="match status" value="1"/>
</dbReference>
<organism evidence="4 5">
    <name type="scientific">Jiangella anatolica</name>
    <dbReference type="NCBI Taxonomy" id="2670374"/>
    <lineage>
        <taxon>Bacteria</taxon>
        <taxon>Bacillati</taxon>
        <taxon>Actinomycetota</taxon>
        <taxon>Actinomycetes</taxon>
        <taxon>Jiangellales</taxon>
        <taxon>Jiangellaceae</taxon>
        <taxon>Jiangella</taxon>
    </lineage>
</organism>
<dbReference type="EMBL" id="POTW01000084">
    <property type="protein sequence ID" value="PZF80536.1"/>
    <property type="molecule type" value="Genomic_DNA"/>
</dbReference>
<accession>A0A2W2C461</accession>
<dbReference type="InterPro" id="IPR023696">
    <property type="entry name" value="Ureohydrolase_dom_sf"/>
</dbReference>
<dbReference type="GO" id="GO:0033389">
    <property type="term" value="P:putrescine biosynthetic process from arginine, via agmatine"/>
    <property type="evidence" value="ECO:0007669"/>
    <property type="project" value="TreeGrafter"/>
</dbReference>
<evidence type="ECO:0000256" key="3">
    <source>
        <dbReference type="PROSITE-ProRule" id="PRU00742"/>
    </source>
</evidence>
<proteinExistence type="inferred from homology"/>
<dbReference type="PANTHER" id="PTHR11358">
    <property type="entry name" value="ARGINASE/AGMATINASE"/>
    <property type="match status" value="1"/>
</dbReference>
<reference evidence="4 5" key="1">
    <citation type="submission" date="2018-01" db="EMBL/GenBank/DDBJ databases">
        <title>Draft genome sequence of Jiangella sp. GTF31.</title>
        <authorList>
            <person name="Sahin N."/>
            <person name="Ay H."/>
            <person name="Saygin H."/>
        </authorList>
    </citation>
    <scope>NUCLEOTIDE SEQUENCE [LARGE SCALE GENOMIC DNA]</scope>
    <source>
        <strain evidence="4 5">GTF31</strain>
    </source>
</reference>
<dbReference type="GO" id="GO:0046872">
    <property type="term" value="F:metal ion binding"/>
    <property type="evidence" value="ECO:0007669"/>
    <property type="project" value="UniProtKB-KW"/>
</dbReference>
<evidence type="ECO:0000256" key="1">
    <source>
        <dbReference type="ARBA" id="ARBA00022723"/>
    </source>
</evidence>
<dbReference type="RefSeq" id="WP_111257450.1">
    <property type="nucleotide sequence ID" value="NZ_POTW01000084.1"/>
</dbReference>
<dbReference type="Gene3D" id="3.40.800.10">
    <property type="entry name" value="Ureohydrolase domain"/>
    <property type="match status" value="1"/>
</dbReference>
<dbReference type="InterPro" id="IPR006035">
    <property type="entry name" value="Ureohydrolase"/>
</dbReference>
<keyword evidence="5" id="KW-1185">Reference proteome</keyword>
<dbReference type="GO" id="GO:0008783">
    <property type="term" value="F:agmatinase activity"/>
    <property type="evidence" value="ECO:0007669"/>
    <property type="project" value="TreeGrafter"/>
</dbReference>
<dbReference type="Pfam" id="PF00491">
    <property type="entry name" value="Arginase"/>
    <property type="match status" value="1"/>
</dbReference>
<evidence type="ECO:0000313" key="5">
    <source>
        <dbReference type="Proteomes" id="UP000248764"/>
    </source>
</evidence>
<keyword evidence="2" id="KW-0378">Hydrolase</keyword>
<dbReference type="SUPFAM" id="SSF52768">
    <property type="entry name" value="Arginase/deacetylase"/>
    <property type="match status" value="1"/>
</dbReference>
<comment type="similarity">
    <text evidence="3">Belongs to the arginase family.</text>
</comment>
<protein>
    <submittedName>
        <fullName evidence="4">Formimidoylglutamase</fullName>
    </submittedName>
</protein>
<dbReference type="CDD" id="cd09990">
    <property type="entry name" value="Agmatinase-like"/>
    <property type="match status" value="1"/>
</dbReference>
<evidence type="ECO:0000313" key="4">
    <source>
        <dbReference type="EMBL" id="PZF80536.1"/>
    </source>
</evidence>